<keyword evidence="7" id="KW-0032">Aminotransferase</keyword>
<evidence type="ECO:0000256" key="4">
    <source>
        <dbReference type="ARBA" id="ARBA00023239"/>
    </source>
</evidence>
<accession>A0A4P5PU23</accession>
<dbReference type="SUPFAM" id="SSF53383">
    <property type="entry name" value="PLP-dependent transferases"/>
    <property type="match status" value="1"/>
</dbReference>
<evidence type="ECO:0000313" key="7">
    <source>
        <dbReference type="EMBL" id="GCF95933.1"/>
    </source>
</evidence>
<dbReference type="AlphaFoldDB" id="A0A4P5PU23"/>
<dbReference type="GO" id="GO:0030170">
    <property type="term" value="F:pyridoxal phosphate binding"/>
    <property type="evidence" value="ECO:0007669"/>
    <property type="project" value="InterPro"/>
</dbReference>
<evidence type="ECO:0000313" key="8">
    <source>
        <dbReference type="Proteomes" id="UP000290567"/>
    </source>
</evidence>
<organism evidence="7 8">
    <name type="scientific">Enterococcus florum</name>
    <dbReference type="NCBI Taxonomy" id="2480627"/>
    <lineage>
        <taxon>Bacteria</taxon>
        <taxon>Bacillati</taxon>
        <taxon>Bacillota</taxon>
        <taxon>Bacilli</taxon>
        <taxon>Lactobacillales</taxon>
        <taxon>Enterococcaceae</taxon>
        <taxon>Enterococcus</taxon>
    </lineage>
</organism>
<evidence type="ECO:0000256" key="5">
    <source>
        <dbReference type="ARBA" id="ARBA00037974"/>
    </source>
</evidence>
<evidence type="ECO:0000256" key="1">
    <source>
        <dbReference type="ARBA" id="ARBA00001933"/>
    </source>
</evidence>
<evidence type="ECO:0000259" key="6">
    <source>
        <dbReference type="Pfam" id="PF00155"/>
    </source>
</evidence>
<sequence>MSSQFDRRIDRKQTYSTQWDFIEDRFGKADLLPFSISDTDFQAPERVLAELKKVVEHGIFGYSRWSHQAFKGSIVNYYRQRQQTEIAEDWVVYSPSVLYSISVLLRILSQKGDSILVFDPMYDAFLSVIQKNDRQLVTVPLHRTEGYAIDFALFEQKVAGCKLFLLCSPHNPTGKVFTKDEMGRMVRICQKYQVTIISDEIHSDMILFDRPHFPLLNWYNEYNNLIIVTSASKTFNTPGLGGSYALIPNEKLRQEFLVQTKERDFVNSPSIMGMTATMTAYDHCWEYVTELVDYVEGNMQTVQAFLQEYIPEIAFDLPQATYLAWMDVQGLGASDEEIQRVLVEYGKVGIMRGDVYGEIGRGFLRMNLGCPRTKVLEGLERLKLSLDYLKDGNYAK</sequence>
<proteinExistence type="inferred from homology"/>
<reference evidence="8" key="1">
    <citation type="submission" date="2019-02" db="EMBL/GenBank/DDBJ databases">
        <title>Draft genome sequence of Enterococcus sp. Gos25-1.</title>
        <authorList>
            <person name="Tanaka N."/>
            <person name="Shiwa Y."/>
            <person name="Fujita N."/>
        </authorList>
    </citation>
    <scope>NUCLEOTIDE SEQUENCE [LARGE SCALE GENOMIC DNA]</scope>
    <source>
        <strain evidence="8">Gos25-1</strain>
    </source>
</reference>
<dbReference type="GO" id="GO:0047804">
    <property type="term" value="F:cysteine-S-conjugate beta-lyase activity"/>
    <property type="evidence" value="ECO:0007669"/>
    <property type="project" value="UniProtKB-EC"/>
</dbReference>
<dbReference type="InterPro" id="IPR004839">
    <property type="entry name" value="Aminotransferase_I/II_large"/>
</dbReference>
<dbReference type="EC" id="4.4.1.13" evidence="2"/>
<comment type="caution">
    <text evidence="7">The sequence shown here is derived from an EMBL/GenBank/DDBJ whole genome shotgun (WGS) entry which is preliminary data.</text>
</comment>
<evidence type="ECO:0000256" key="2">
    <source>
        <dbReference type="ARBA" id="ARBA00012224"/>
    </source>
</evidence>
<feature type="domain" description="Aminotransferase class I/classII large" evidence="6">
    <location>
        <begin position="30"/>
        <end position="382"/>
    </location>
</feature>
<protein>
    <recommendedName>
        <fullName evidence="2">cysteine-S-conjugate beta-lyase</fullName>
        <ecNumber evidence="2">4.4.1.13</ecNumber>
    </recommendedName>
</protein>
<comment type="cofactor">
    <cofactor evidence="1">
        <name>pyridoxal 5'-phosphate</name>
        <dbReference type="ChEBI" id="CHEBI:597326"/>
    </cofactor>
</comment>
<keyword evidence="3" id="KW-0663">Pyridoxal phosphate</keyword>
<dbReference type="InterPro" id="IPR015424">
    <property type="entry name" value="PyrdxlP-dep_Trfase"/>
</dbReference>
<evidence type="ECO:0000256" key="3">
    <source>
        <dbReference type="ARBA" id="ARBA00022898"/>
    </source>
</evidence>
<dbReference type="Gene3D" id="3.40.640.10">
    <property type="entry name" value="Type I PLP-dependent aspartate aminotransferase-like (Major domain)"/>
    <property type="match status" value="1"/>
</dbReference>
<dbReference type="RefSeq" id="WP_146624299.1">
    <property type="nucleotide sequence ID" value="NZ_BJCC01000060.1"/>
</dbReference>
<dbReference type="EMBL" id="BJCC01000060">
    <property type="protein sequence ID" value="GCF95933.1"/>
    <property type="molecule type" value="Genomic_DNA"/>
</dbReference>
<keyword evidence="4" id="KW-0456">Lyase</keyword>
<dbReference type="InterPro" id="IPR015421">
    <property type="entry name" value="PyrdxlP-dep_Trfase_major"/>
</dbReference>
<dbReference type="OrthoDB" id="9802872at2"/>
<dbReference type="InterPro" id="IPR015422">
    <property type="entry name" value="PyrdxlP-dep_Trfase_small"/>
</dbReference>
<keyword evidence="8" id="KW-1185">Reference proteome</keyword>
<comment type="similarity">
    <text evidence="5">Belongs to the class-II pyridoxal-phosphate-dependent aminotransferase family. MalY/PatB cystathionine beta-lyase subfamily.</text>
</comment>
<dbReference type="NCBIfam" id="TIGR04350">
    <property type="entry name" value="C_S_lyase_PatB"/>
    <property type="match status" value="1"/>
</dbReference>
<dbReference type="Gene3D" id="3.90.1150.10">
    <property type="entry name" value="Aspartate Aminotransferase, domain 1"/>
    <property type="match status" value="1"/>
</dbReference>
<keyword evidence="7" id="KW-0808">Transferase</keyword>
<name>A0A4P5PU23_9ENTE</name>
<dbReference type="GO" id="GO:0008483">
    <property type="term" value="F:transaminase activity"/>
    <property type="evidence" value="ECO:0007669"/>
    <property type="project" value="UniProtKB-KW"/>
</dbReference>
<dbReference type="PANTHER" id="PTHR43525:SF1">
    <property type="entry name" value="PROTEIN MALY"/>
    <property type="match status" value="1"/>
</dbReference>
<dbReference type="Pfam" id="PF00155">
    <property type="entry name" value="Aminotran_1_2"/>
    <property type="match status" value="1"/>
</dbReference>
<dbReference type="PANTHER" id="PTHR43525">
    <property type="entry name" value="PROTEIN MALY"/>
    <property type="match status" value="1"/>
</dbReference>
<dbReference type="InterPro" id="IPR051798">
    <property type="entry name" value="Class-II_PLP-Dep_Aminotrans"/>
</dbReference>
<gene>
    <name evidence="7" type="ORF">NRIC_38240</name>
</gene>
<dbReference type="Proteomes" id="UP000290567">
    <property type="component" value="Unassembled WGS sequence"/>
</dbReference>
<dbReference type="CDD" id="cd00609">
    <property type="entry name" value="AAT_like"/>
    <property type="match status" value="1"/>
</dbReference>
<dbReference type="InterPro" id="IPR027619">
    <property type="entry name" value="C-S_lyase_PatB-like"/>
</dbReference>